<reference evidence="2 3" key="1">
    <citation type="submission" date="2010-12" db="EMBL/GenBank/DDBJ databases">
        <title>Whole genome sequence of Anaerolinea thermophila UNI-1.</title>
        <authorList>
            <person name="Narita-Yamada S."/>
            <person name="Kishi E."/>
            <person name="Watanabe Y."/>
            <person name="Takasaki K."/>
            <person name="Ankai A."/>
            <person name="Oguchi A."/>
            <person name="Fukui S."/>
            <person name="Takahashi M."/>
            <person name="Yashiro I."/>
            <person name="Hosoyama A."/>
            <person name="Sekiguchi Y."/>
            <person name="Hanada S."/>
            <person name="Fujita N."/>
        </authorList>
    </citation>
    <scope>NUCLEOTIDE SEQUENCE [LARGE SCALE GENOMIC DNA]</scope>
    <source>
        <strain evidence="3">DSM 14523 / JCM 11388 / NBRC 100420 / UNI-1</strain>
    </source>
</reference>
<dbReference type="InterPro" id="IPR022496">
    <property type="entry name" value="T6A_TsaB"/>
</dbReference>
<dbReference type="FunCoup" id="E8N340">
    <property type="interactions" value="306"/>
</dbReference>
<name>E8N340_ANATU</name>
<dbReference type="STRING" id="926569.ANT_31660"/>
<dbReference type="InterPro" id="IPR043129">
    <property type="entry name" value="ATPase_NBD"/>
</dbReference>
<dbReference type="GO" id="GO:0002949">
    <property type="term" value="P:tRNA threonylcarbamoyladenosine modification"/>
    <property type="evidence" value="ECO:0007669"/>
    <property type="project" value="InterPro"/>
</dbReference>
<gene>
    <name evidence="2" type="ordered locus">ANT_31660</name>
</gene>
<dbReference type="Pfam" id="PF00814">
    <property type="entry name" value="TsaD"/>
    <property type="match status" value="1"/>
</dbReference>
<sequence>MSLLLAVDTSTQWTGLALYDGARVLGEMTWLTRGHHTVETAPAIQRLLEQSGARMEQIDCFAAALGPGSFTSLRIGLALVKGMALTLRKPIVGIPTLDFLAEALPVQEFPLAAVLQAGRGRLALVWYRAVKGRWKAQGEPQIITAAALAEQIQEPTLVAGELTPEERDLLKRKRGNVLLASPALSTRRPSFLAELAWERFQAGKVDDPISLAPIYLHVGEVIPS</sequence>
<dbReference type="InParanoid" id="E8N340"/>
<dbReference type="eggNOG" id="COG1214">
    <property type="taxonomic scope" value="Bacteria"/>
</dbReference>
<dbReference type="CDD" id="cd24032">
    <property type="entry name" value="ASKHA_NBD_TsaB"/>
    <property type="match status" value="1"/>
</dbReference>
<evidence type="ECO:0000313" key="3">
    <source>
        <dbReference type="Proteomes" id="UP000008922"/>
    </source>
</evidence>
<dbReference type="AlphaFoldDB" id="E8N340"/>
<protein>
    <submittedName>
        <fullName evidence="2">Peptidase M22 family protein</fullName>
    </submittedName>
</protein>
<dbReference type="Proteomes" id="UP000008922">
    <property type="component" value="Chromosome"/>
</dbReference>
<evidence type="ECO:0000313" key="2">
    <source>
        <dbReference type="EMBL" id="BAJ65190.1"/>
    </source>
</evidence>
<dbReference type="RefSeq" id="WP_013561530.1">
    <property type="nucleotide sequence ID" value="NC_014960.1"/>
</dbReference>
<proteinExistence type="predicted"/>
<accession>E8N340</accession>
<dbReference type="KEGG" id="atm:ANT_31660"/>
<dbReference type="GO" id="GO:0005829">
    <property type="term" value="C:cytosol"/>
    <property type="evidence" value="ECO:0007669"/>
    <property type="project" value="TreeGrafter"/>
</dbReference>
<dbReference type="HOGENOM" id="CLU_064886_0_0_0"/>
<dbReference type="PANTHER" id="PTHR11735">
    <property type="entry name" value="TRNA N6-ADENOSINE THREONYLCARBAMOYLTRANSFERASE"/>
    <property type="match status" value="1"/>
</dbReference>
<dbReference type="OrthoDB" id="9784166at2"/>
<organism evidence="2 3">
    <name type="scientific">Anaerolinea thermophila (strain DSM 14523 / JCM 11388 / NBRC 100420 / UNI-1)</name>
    <dbReference type="NCBI Taxonomy" id="926569"/>
    <lineage>
        <taxon>Bacteria</taxon>
        <taxon>Bacillati</taxon>
        <taxon>Chloroflexota</taxon>
        <taxon>Anaerolineae</taxon>
        <taxon>Anaerolineales</taxon>
        <taxon>Anaerolineaceae</taxon>
        <taxon>Anaerolinea</taxon>
    </lineage>
</organism>
<dbReference type="Gene3D" id="3.30.420.40">
    <property type="match status" value="2"/>
</dbReference>
<dbReference type="InterPro" id="IPR000905">
    <property type="entry name" value="Gcp-like_dom"/>
</dbReference>
<evidence type="ECO:0000259" key="1">
    <source>
        <dbReference type="Pfam" id="PF00814"/>
    </source>
</evidence>
<dbReference type="NCBIfam" id="TIGR03725">
    <property type="entry name" value="T6A_YeaZ"/>
    <property type="match status" value="1"/>
</dbReference>
<keyword evidence="3" id="KW-1185">Reference proteome</keyword>
<dbReference type="SUPFAM" id="SSF53067">
    <property type="entry name" value="Actin-like ATPase domain"/>
    <property type="match status" value="2"/>
</dbReference>
<dbReference type="PANTHER" id="PTHR11735:SF11">
    <property type="entry name" value="TRNA THREONYLCARBAMOYLADENOSINE BIOSYNTHESIS PROTEIN TSAB"/>
    <property type="match status" value="1"/>
</dbReference>
<dbReference type="EMBL" id="AP012029">
    <property type="protein sequence ID" value="BAJ65190.1"/>
    <property type="molecule type" value="Genomic_DNA"/>
</dbReference>
<feature type="domain" description="Gcp-like" evidence="1">
    <location>
        <begin position="34"/>
        <end position="149"/>
    </location>
</feature>